<dbReference type="CDD" id="cd00303">
    <property type="entry name" value="retropepsin_like"/>
    <property type="match status" value="1"/>
</dbReference>
<sequence length="137" mass="15581">MRKLPVTLLIKDSAFTVQALIDSGASGNFISLNTLRTLNLPALPQHPHYQINTIREPGGAEVPPPPEVQEDPSIYSVWEILDSRRRGGQLEYLAGSPVSYCRLNHNMPILQLWFDEELELKQDFRLSRRAMDALQRT</sequence>
<organism evidence="1 2">
    <name type="scientific">Cirrhinus molitorella</name>
    <name type="common">mud carp</name>
    <dbReference type="NCBI Taxonomy" id="172907"/>
    <lineage>
        <taxon>Eukaryota</taxon>
        <taxon>Metazoa</taxon>
        <taxon>Chordata</taxon>
        <taxon>Craniata</taxon>
        <taxon>Vertebrata</taxon>
        <taxon>Euteleostomi</taxon>
        <taxon>Actinopterygii</taxon>
        <taxon>Neopterygii</taxon>
        <taxon>Teleostei</taxon>
        <taxon>Ostariophysi</taxon>
        <taxon>Cypriniformes</taxon>
        <taxon>Cyprinidae</taxon>
        <taxon>Labeoninae</taxon>
        <taxon>Labeonini</taxon>
        <taxon>Cirrhinus</taxon>
    </lineage>
</organism>
<name>A0AA88Q622_9TELE</name>
<dbReference type="InterPro" id="IPR021109">
    <property type="entry name" value="Peptidase_aspartic_dom_sf"/>
</dbReference>
<dbReference type="EMBL" id="JAUYZG010000005">
    <property type="protein sequence ID" value="KAK2907395.1"/>
    <property type="molecule type" value="Genomic_DNA"/>
</dbReference>
<proteinExistence type="predicted"/>
<accession>A0AA88Q622</accession>
<keyword evidence="2" id="KW-1185">Reference proteome</keyword>
<gene>
    <name evidence="1" type="ORF">Q8A67_006380</name>
</gene>
<evidence type="ECO:0000313" key="1">
    <source>
        <dbReference type="EMBL" id="KAK2907395.1"/>
    </source>
</evidence>
<comment type="caution">
    <text evidence="1">The sequence shown here is derived from an EMBL/GenBank/DDBJ whole genome shotgun (WGS) entry which is preliminary data.</text>
</comment>
<dbReference type="Proteomes" id="UP001187343">
    <property type="component" value="Unassembled WGS sequence"/>
</dbReference>
<reference evidence="1" key="1">
    <citation type="submission" date="2023-08" db="EMBL/GenBank/DDBJ databases">
        <title>Chromosome-level Genome Assembly of mud carp (Cirrhinus molitorella).</title>
        <authorList>
            <person name="Liu H."/>
        </authorList>
    </citation>
    <scope>NUCLEOTIDE SEQUENCE</scope>
    <source>
        <strain evidence="1">Prfri</strain>
        <tissue evidence="1">Muscle</tissue>
    </source>
</reference>
<dbReference type="Gene3D" id="2.40.70.10">
    <property type="entry name" value="Acid Proteases"/>
    <property type="match status" value="1"/>
</dbReference>
<evidence type="ECO:0000313" key="2">
    <source>
        <dbReference type="Proteomes" id="UP001187343"/>
    </source>
</evidence>
<protein>
    <submittedName>
        <fullName evidence="1">Uncharacterized protein</fullName>
    </submittedName>
</protein>
<dbReference type="AlphaFoldDB" id="A0AA88Q622"/>